<keyword evidence="6" id="KW-0997">Cell inner membrane</keyword>
<comment type="subcellular location">
    <subcellularLocation>
        <location evidence="1">Cell inner membrane</location>
        <topology evidence="1">Single-pass membrane protein</topology>
    </subcellularLocation>
</comment>
<dbReference type="InterPro" id="IPR010054">
    <property type="entry name" value="Type2_sec_GspG"/>
</dbReference>
<dbReference type="Pfam" id="PF08334">
    <property type="entry name" value="T2SSG"/>
    <property type="match status" value="1"/>
</dbReference>
<dbReference type="InterPro" id="IPR045584">
    <property type="entry name" value="Pilin-like"/>
</dbReference>
<dbReference type="InterPro" id="IPR013545">
    <property type="entry name" value="T2SS_protein-GspG_C"/>
</dbReference>
<dbReference type="GO" id="GO:0005886">
    <property type="term" value="C:plasma membrane"/>
    <property type="evidence" value="ECO:0007669"/>
    <property type="project" value="UniProtKB-SubCell"/>
</dbReference>
<evidence type="ECO:0000256" key="7">
    <source>
        <dbReference type="ARBA" id="ARBA00022692"/>
    </source>
</evidence>
<gene>
    <name evidence="11" type="ORF">MNB_SV-15-422</name>
</gene>
<protein>
    <recommendedName>
        <fullName evidence="3">Type II secretion system core protein G</fullName>
    </recommendedName>
</protein>
<evidence type="ECO:0000256" key="6">
    <source>
        <dbReference type="ARBA" id="ARBA00022519"/>
    </source>
</evidence>
<dbReference type="Pfam" id="PF07963">
    <property type="entry name" value="N_methyl"/>
    <property type="match status" value="1"/>
</dbReference>
<evidence type="ECO:0000313" key="11">
    <source>
        <dbReference type="EMBL" id="SHO80773.1"/>
    </source>
</evidence>
<feature type="domain" description="Type II secretion system protein GspG C-terminal" evidence="10">
    <location>
        <begin position="30"/>
        <end position="133"/>
    </location>
</feature>
<keyword evidence="9" id="KW-0472">Membrane</keyword>
<dbReference type="InterPro" id="IPR012902">
    <property type="entry name" value="N_methyl_site"/>
</dbReference>
<evidence type="ECO:0000256" key="1">
    <source>
        <dbReference type="ARBA" id="ARBA00004377"/>
    </source>
</evidence>
<dbReference type="Gene3D" id="3.30.700.10">
    <property type="entry name" value="Glycoprotein, Type 4 Pilin"/>
    <property type="match status" value="1"/>
</dbReference>
<keyword evidence="5" id="KW-0488">Methylation</keyword>
<dbReference type="EMBL" id="FRYL01000021">
    <property type="protein sequence ID" value="SHO80773.1"/>
    <property type="molecule type" value="Genomic_DNA"/>
</dbReference>
<dbReference type="PANTHER" id="PTHR30093:SF44">
    <property type="entry name" value="TYPE II SECRETION SYSTEM CORE PROTEIN G"/>
    <property type="match status" value="1"/>
</dbReference>
<organism evidence="11">
    <name type="scientific">hydrothermal vent metagenome</name>
    <dbReference type="NCBI Taxonomy" id="652676"/>
    <lineage>
        <taxon>unclassified sequences</taxon>
        <taxon>metagenomes</taxon>
        <taxon>ecological metagenomes</taxon>
    </lineage>
</organism>
<dbReference type="NCBIfam" id="TIGR02532">
    <property type="entry name" value="IV_pilin_GFxxxE"/>
    <property type="match status" value="1"/>
</dbReference>
<dbReference type="SUPFAM" id="SSF54523">
    <property type="entry name" value="Pili subunits"/>
    <property type="match status" value="1"/>
</dbReference>
<proteinExistence type="inferred from homology"/>
<dbReference type="PRINTS" id="PR00813">
    <property type="entry name" value="BCTERIALGSPG"/>
</dbReference>
<accession>A0A1W1EIT4</accession>
<keyword evidence="7" id="KW-0812">Transmembrane</keyword>
<evidence type="ECO:0000259" key="10">
    <source>
        <dbReference type="Pfam" id="PF08334"/>
    </source>
</evidence>
<sequence length="139" mass="15397">MKNQKKAFSLLELLVVILILGLLAGVVAPKIIARGEGAKRDLACVSMKSIGEALKMFKLDNGVYPDTEEGLNALITNPDSDKYPNYARMPYMEKLPKDSWGTHFTYIKNDTKYELISFGSDRKEGGSGDGEDIFLSKCK</sequence>
<comment type="similarity">
    <text evidence="2">Belongs to the GSP G family.</text>
</comment>
<evidence type="ECO:0000256" key="4">
    <source>
        <dbReference type="ARBA" id="ARBA00022475"/>
    </source>
</evidence>
<keyword evidence="4" id="KW-1003">Cell membrane</keyword>
<evidence type="ECO:0000256" key="5">
    <source>
        <dbReference type="ARBA" id="ARBA00022481"/>
    </source>
</evidence>
<keyword evidence="8" id="KW-1133">Transmembrane helix</keyword>
<evidence type="ECO:0000256" key="3">
    <source>
        <dbReference type="ARBA" id="ARBA00020042"/>
    </source>
</evidence>
<reference evidence="11" key="1">
    <citation type="submission" date="2016-10" db="EMBL/GenBank/DDBJ databases">
        <authorList>
            <person name="de Groot N.N."/>
        </authorList>
    </citation>
    <scope>NUCLEOTIDE SEQUENCE</scope>
</reference>
<name>A0A1W1EIT4_9ZZZZ</name>
<dbReference type="GO" id="GO:0015628">
    <property type="term" value="P:protein secretion by the type II secretion system"/>
    <property type="evidence" value="ECO:0007669"/>
    <property type="project" value="InterPro"/>
</dbReference>
<dbReference type="NCBIfam" id="TIGR01710">
    <property type="entry name" value="typeII_sec_gspG"/>
    <property type="match status" value="1"/>
</dbReference>
<evidence type="ECO:0000256" key="8">
    <source>
        <dbReference type="ARBA" id="ARBA00022989"/>
    </source>
</evidence>
<dbReference type="PANTHER" id="PTHR30093">
    <property type="entry name" value="GENERAL SECRETION PATHWAY PROTEIN G"/>
    <property type="match status" value="1"/>
</dbReference>
<dbReference type="GO" id="GO:0015627">
    <property type="term" value="C:type II protein secretion system complex"/>
    <property type="evidence" value="ECO:0007669"/>
    <property type="project" value="InterPro"/>
</dbReference>
<evidence type="ECO:0000256" key="9">
    <source>
        <dbReference type="ARBA" id="ARBA00023136"/>
    </source>
</evidence>
<dbReference type="InterPro" id="IPR000983">
    <property type="entry name" value="Bac_GSPG_pilin"/>
</dbReference>
<evidence type="ECO:0000256" key="2">
    <source>
        <dbReference type="ARBA" id="ARBA00009984"/>
    </source>
</evidence>
<dbReference type="AlphaFoldDB" id="A0A1W1EIT4"/>